<dbReference type="InterPro" id="IPR007296">
    <property type="entry name" value="DUF403"/>
</dbReference>
<dbReference type="OrthoDB" id="9803532at2"/>
<proteinExistence type="predicted"/>
<dbReference type="Proteomes" id="UP000295741">
    <property type="component" value="Unassembled WGS sequence"/>
</dbReference>
<evidence type="ECO:0000313" key="2">
    <source>
        <dbReference type="EMBL" id="TDO27218.1"/>
    </source>
</evidence>
<evidence type="ECO:0000313" key="3">
    <source>
        <dbReference type="Proteomes" id="UP000295741"/>
    </source>
</evidence>
<dbReference type="Pfam" id="PF04168">
    <property type="entry name" value="Alpha-E"/>
    <property type="match status" value="1"/>
</dbReference>
<feature type="domain" description="DUF403" evidence="1">
    <location>
        <begin position="1"/>
        <end position="310"/>
    </location>
</feature>
<dbReference type="PANTHER" id="PTHR34595">
    <property type="entry name" value="BLR5612 PROTEIN"/>
    <property type="match status" value="1"/>
</dbReference>
<comment type="caution">
    <text evidence="2">The sequence shown here is derived from an EMBL/GenBank/DDBJ whole genome shotgun (WGS) entry which is preliminary data.</text>
</comment>
<sequence>MLSRIADSLYWFQRYMERADGLLRLLKTSYILSFDKVQASGITWQPALEIFTTLPPDEINILKKNNAAALKYLLLDTQNQNSLKVILTRARENARGVQDQITKEVWEQVNLIYHLINHPSTVEKLSGNDAILVLDAFINQSDQFCGITDSTMPRGQGWNYMNLGKYTERCLLTVEFTHNFFKKVNYDLNQEEDILFWRSLLLALSGYEHHLKHYSNQQHNYNVAKQVLFDRYFPRSLYYGLERAHKYLSDIALSNPVEGSAAITRSFGRTNSYVRYSDLSAVAETGLETFLNQVRHHLNDFTRQFGQLYFSYS</sequence>
<dbReference type="RefSeq" id="WP_133475078.1">
    <property type="nucleotide sequence ID" value="NZ_SNWP01000011.1"/>
</dbReference>
<name>A0A4V3C4T7_9BACT</name>
<dbReference type="AlphaFoldDB" id="A0A4V3C4T7"/>
<dbReference type="InterPro" id="IPR051680">
    <property type="entry name" value="ATP-dep_Glu-Cys_Ligase-2"/>
</dbReference>
<evidence type="ECO:0000259" key="1">
    <source>
        <dbReference type="Pfam" id="PF04168"/>
    </source>
</evidence>
<reference evidence="2 3" key="1">
    <citation type="submission" date="2019-03" db="EMBL/GenBank/DDBJ databases">
        <title>Genomic Encyclopedia of Archaeal and Bacterial Type Strains, Phase II (KMG-II): from individual species to whole genera.</title>
        <authorList>
            <person name="Goeker M."/>
        </authorList>
    </citation>
    <scope>NUCLEOTIDE SEQUENCE [LARGE SCALE GENOMIC DNA]</scope>
    <source>
        <strain evidence="2 3">DSM 28323</strain>
    </source>
</reference>
<accession>A0A4V3C4T7</accession>
<dbReference type="PANTHER" id="PTHR34595:SF7">
    <property type="entry name" value="SLL1039 PROTEIN"/>
    <property type="match status" value="1"/>
</dbReference>
<keyword evidence="3" id="KW-1185">Reference proteome</keyword>
<organism evidence="2 3">
    <name type="scientific">Sediminibacterium goheungense</name>
    <dbReference type="NCBI Taxonomy" id="1086393"/>
    <lineage>
        <taxon>Bacteria</taxon>
        <taxon>Pseudomonadati</taxon>
        <taxon>Bacteroidota</taxon>
        <taxon>Chitinophagia</taxon>
        <taxon>Chitinophagales</taxon>
        <taxon>Chitinophagaceae</taxon>
        <taxon>Sediminibacterium</taxon>
    </lineage>
</organism>
<gene>
    <name evidence="2" type="ORF">BC659_2539</name>
</gene>
<dbReference type="EMBL" id="SNWP01000011">
    <property type="protein sequence ID" value="TDO27218.1"/>
    <property type="molecule type" value="Genomic_DNA"/>
</dbReference>
<protein>
    <submittedName>
        <fullName evidence="2">Putative alpha-E superfamily protein</fullName>
    </submittedName>
</protein>